<dbReference type="AlphaFoldDB" id="A0A561UV97"/>
<dbReference type="GO" id="GO:0042602">
    <property type="term" value="F:riboflavin reductase (NADPH) activity"/>
    <property type="evidence" value="ECO:0007669"/>
    <property type="project" value="TreeGrafter"/>
</dbReference>
<evidence type="ECO:0000313" key="7">
    <source>
        <dbReference type="Proteomes" id="UP001330827"/>
    </source>
</evidence>
<comment type="similarity">
    <text evidence="1">Belongs to the non-flavoprotein flavin reductase family.</text>
</comment>
<dbReference type="EMBL" id="CP109114">
    <property type="protein sequence ID" value="WSC15657.1"/>
    <property type="molecule type" value="Genomic_DNA"/>
</dbReference>
<dbReference type="GO" id="GO:0010181">
    <property type="term" value="F:FMN binding"/>
    <property type="evidence" value="ECO:0007669"/>
    <property type="project" value="InterPro"/>
</dbReference>
<evidence type="ECO:0000313" key="6">
    <source>
        <dbReference type="Proteomes" id="UP000318186"/>
    </source>
</evidence>
<dbReference type="Pfam" id="PF01613">
    <property type="entry name" value="Flavin_Reduct"/>
    <property type="match status" value="1"/>
</dbReference>
<reference evidence="4 6" key="1">
    <citation type="submission" date="2019-06" db="EMBL/GenBank/DDBJ databases">
        <title>Sequencing the genomes of 1000 actinobacteria strains.</title>
        <authorList>
            <person name="Klenk H.-P."/>
        </authorList>
    </citation>
    <scope>NUCLEOTIDE SEQUENCE [LARGE SCALE GENOMIC DNA]</scope>
    <source>
        <strain evidence="4 6">DSM 42059</strain>
    </source>
</reference>
<dbReference type="EMBL" id="VIWW01000001">
    <property type="protein sequence ID" value="TWG03283.1"/>
    <property type="molecule type" value="Genomic_DNA"/>
</dbReference>
<dbReference type="Gene3D" id="2.30.110.10">
    <property type="entry name" value="Electron Transport, Fmn-binding Protein, Chain A"/>
    <property type="match status" value="1"/>
</dbReference>
<keyword evidence="7" id="KW-1185">Reference proteome</keyword>
<accession>A0A561UV97</accession>
<protein>
    <submittedName>
        <fullName evidence="4">Flavin reductase (DIM6/NTAB) family NADH-FMN oxidoreductase RutF</fullName>
    </submittedName>
    <submittedName>
        <fullName evidence="5">Flavin reductase family protein</fullName>
    </submittedName>
</protein>
<dbReference type="SMART" id="SM00903">
    <property type="entry name" value="Flavin_Reduct"/>
    <property type="match status" value="1"/>
</dbReference>
<reference evidence="5 7" key="2">
    <citation type="submission" date="2022-10" db="EMBL/GenBank/DDBJ databases">
        <title>The complete genomes of actinobacterial strains from the NBC collection.</title>
        <authorList>
            <person name="Joergensen T.S."/>
            <person name="Alvarez Arevalo M."/>
            <person name="Sterndorff E.B."/>
            <person name="Faurdal D."/>
            <person name="Vuksanovic O."/>
            <person name="Mourched A.-S."/>
            <person name="Charusanti P."/>
            <person name="Shaw S."/>
            <person name="Blin K."/>
            <person name="Weber T."/>
        </authorList>
    </citation>
    <scope>NUCLEOTIDE SEQUENCE [LARGE SCALE GENOMIC DNA]</scope>
    <source>
        <strain evidence="5 7">NBC 01769</strain>
    </source>
</reference>
<dbReference type="PANTHER" id="PTHR30466:SF11">
    <property type="entry name" value="FLAVIN-DEPENDENT MONOOXYGENASE, REDUCTASE SUBUNIT HSAB"/>
    <property type="match status" value="1"/>
</dbReference>
<proteinExistence type="inferred from homology"/>
<dbReference type="OrthoDB" id="9792858at2"/>
<dbReference type="Proteomes" id="UP001330827">
    <property type="component" value="Chromosome"/>
</dbReference>
<name>A0A561UV97_9ACTN</name>
<dbReference type="InterPro" id="IPR050268">
    <property type="entry name" value="NADH-dep_flavin_reductase"/>
</dbReference>
<organism evidence="4 6">
    <name type="scientific">Streptomyces brevispora</name>
    <dbReference type="NCBI Taxonomy" id="887462"/>
    <lineage>
        <taxon>Bacteria</taxon>
        <taxon>Bacillati</taxon>
        <taxon>Actinomycetota</taxon>
        <taxon>Actinomycetes</taxon>
        <taxon>Kitasatosporales</taxon>
        <taxon>Streptomycetaceae</taxon>
        <taxon>Streptomyces</taxon>
    </lineage>
</organism>
<keyword evidence="2" id="KW-0560">Oxidoreductase</keyword>
<evidence type="ECO:0000259" key="3">
    <source>
        <dbReference type="SMART" id="SM00903"/>
    </source>
</evidence>
<dbReference type="Proteomes" id="UP000318186">
    <property type="component" value="Unassembled WGS sequence"/>
</dbReference>
<sequence>MTQSKVCAFGDDPMVVRHTFAQFPSGVAVLAVDIGGEKHALVASSFMVGVSLEPCLVAVAVQKSSETWGAIKDADSLGVSIFGKDQGDLLRKLASKDRAARFEQVVIEVRDEGAVYIDDAALWLECSIHEVSEAGDHWLALLEVKQLGVGENEPLVWHGAKFRELVDAESVGVK</sequence>
<dbReference type="PANTHER" id="PTHR30466">
    <property type="entry name" value="FLAVIN REDUCTASE"/>
    <property type="match status" value="1"/>
</dbReference>
<gene>
    <name evidence="4" type="ORF">FHX80_111704</name>
    <name evidence="5" type="ORF">OIE64_24380</name>
</gene>
<dbReference type="InterPro" id="IPR002563">
    <property type="entry name" value="Flavin_Rdtase-like_dom"/>
</dbReference>
<dbReference type="SUPFAM" id="SSF50475">
    <property type="entry name" value="FMN-binding split barrel"/>
    <property type="match status" value="1"/>
</dbReference>
<evidence type="ECO:0000256" key="2">
    <source>
        <dbReference type="ARBA" id="ARBA00023002"/>
    </source>
</evidence>
<dbReference type="RefSeq" id="WP_145763637.1">
    <property type="nucleotide sequence ID" value="NZ_CP109114.1"/>
</dbReference>
<evidence type="ECO:0000256" key="1">
    <source>
        <dbReference type="ARBA" id="ARBA00008898"/>
    </source>
</evidence>
<dbReference type="InterPro" id="IPR012349">
    <property type="entry name" value="Split_barrel_FMN-bd"/>
</dbReference>
<feature type="domain" description="Flavin reductase like" evidence="3">
    <location>
        <begin position="20"/>
        <end position="164"/>
    </location>
</feature>
<evidence type="ECO:0000313" key="4">
    <source>
        <dbReference type="EMBL" id="TWG03283.1"/>
    </source>
</evidence>
<evidence type="ECO:0000313" key="5">
    <source>
        <dbReference type="EMBL" id="WSC15657.1"/>
    </source>
</evidence>